<organism evidence="2">
    <name type="scientific">viral metagenome</name>
    <dbReference type="NCBI Taxonomy" id="1070528"/>
    <lineage>
        <taxon>unclassified sequences</taxon>
        <taxon>metagenomes</taxon>
        <taxon>organismal metagenomes</taxon>
    </lineage>
</organism>
<sequence length="415" mass="48062">MIESLEGYIKDTQREQSHEHNIDEQTIEEQREQEQRDQTVARAARAESEAITDPKMSSSSVEYARINAQFNHIATNVPILPIPAQPQHPQQFPQHPHTPRAAALNTPRPVPQAQPAQQQQQQQQQQAQQPTQQTQRHFNIADKIIDKIDDERFLVKISFHELMEYAAPITFNRDLDEEQIEKLYVSIVEDYIPFTMDAIYDTTSKIDEKSIKIINGNHRRAAICKYITEHDNNFSCDYKVYVWIYVVDDCESSNIQRSINLYTKINNHLPFKAPIVIAVNVMEFLNRLCKHKFKGKAIMANTRDTSHQPKINKNELYKLLDANKDILERFVSIYSVNKNNLIITDAILDKFIANIEAINKSIWLKGITNVYSSSLVADNKKVWEKALEIGFFLNLKNSLYSKEVWIKHLCDPSSI</sequence>
<feature type="compositionally biased region" description="Basic and acidic residues" evidence="1">
    <location>
        <begin position="8"/>
        <end position="38"/>
    </location>
</feature>
<feature type="region of interest" description="Disordered" evidence="1">
    <location>
        <begin position="80"/>
        <end position="136"/>
    </location>
</feature>
<accession>A0A6C0K8M2</accession>
<evidence type="ECO:0000313" key="2">
    <source>
        <dbReference type="EMBL" id="QHU13426.1"/>
    </source>
</evidence>
<reference evidence="2" key="1">
    <citation type="journal article" date="2020" name="Nature">
        <title>Giant virus diversity and host interactions through global metagenomics.</title>
        <authorList>
            <person name="Schulz F."/>
            <person name="Roux S."/>
            <person name="Paez-Espino D."/>
            <person name="Jungbluth S."/>
            <person name="Walsh D.A."/>
            <person name="Denef V.J."/>
            <person name="McMahon K.D."/>
            <person name="Konstantinidis K.T."/>
            <person name="Eloe-Fadrosh E.A."/>
            <person name="Kyrpides N.C."/>
            <person name="Woyke T."/>
        </authorList>
    </citation>
    <scope>NUCLEOTIDE SEQUENCE</scope>
    <source>
        <strain evidence="2">GVMAG-S-1101178-73</strain>
    </source>
</reference>
<dbReference type="EMBL" id="MN740820">
    <property type="protein sequence ID" value="QHU13426.1"/>
    <property type="molecule type" value="Genomic_DNA"/>
</dbReference>
<feature type="region of interest" description="Disordered" evidence="1">
    <location>
        <begin position="1"/>
        <end position="38"/>
    </location>
</feature>
<feature type="compositionally biased region" description="Low complexity" evidence="1">
    <location>
        <begin position="111"/>
        <end position="135"/>
    </location>
</feature>
<protein>
    <submittedName>
        <fullName evidence="2">Uncharacterized protein</fullName>
    </submittedName>
</protein>
<name>A0A6C0K8M2_9ZZZZ</name>
<dbReference type="AlphaFoldDB" id="A0A6C0K8M2"/>
<evidence type="ECO:0000256" key="1">
    <source>
        <dbReference type="SAM" id="MobiDB-lite"/>
    </source>
</evidence>
<proteinExistence type="predicted"/>